<feature type="region of interest" description="Disordered" evidence="1">
    <location>
        <begin position="1"/>
        <end position="22"/>
    </location>
</feature>
<evidence type="ECO:0000256" key="1">
    <source>
        <dbReference type="SAM" id="MobiDB-lite"/>
    </source>
</evidence>
<name>A0A078G2Z5_BRANA</name>
<dbReference type="PaxDb" id="3708-A0A078G2Z5"/>
<dbReference type="AlphaFoldDB" id="A0A078G2Z5"/>
<dbReference type="EMBL" id="LK032099">
    <property type="protein sequence ID" value="CDY19691.1"/>
    <property type="molecule type" value="Genomic_DNA"/>
</dbReference>
<reference evidence="2 3" key="1">
    <citation type="journal article" date="2014" name="Science">
        <title>Plant genetics. Early allopolyploid evolution in the post-Neolithic Brassica napus oilseed genome.</title>
        <authorList>
            <person name="Chalhoub B."/>
            <person name="Denoeud F."/>
            <person name="Liu S."/>
            <person name="Parkin I.A."/>
            <person name="Tang H."/>
            <person name="Wang X."/>
            <person name="Chiquet J."/>
            <person name="Belcram H."/>
            <person name="Tong C."/>
            <person name="Samans B."/>
            <person name="Correa M."/>
            <person name="Da Silva C."/>
            <person name="Just J."/>
            <person name="Falentin C."/>
            <person name="Koh C.S."/>
            <person name="Le Clainche I."/>
            <person name="Bernard M."/>
            <person name="Bento P."/>
            <person name="Noel B."/>
            <person name="Labadie K."/>
            <person name="Alberti A."/>
            <person name="Charles M."/>
            <person name="Arnaud D."/>
            <person name="Guo H."/>
            <person name="Daviaud C."/>
            <person name="Alamery S."/>
            <person name="Jabbari K."/>
            <person name="Zhao M."/>
            <person name="Edger P.P."/>
            <person name="Chelaifa H."/>
            <person name="Tack D."/>
            <person name="Lassalle G."/>
            <person name="Mestiri I."/>
            <person name="Schnel N."/>
            <person name="Le Paslier M.C."/>
            <person name="Fan G."/>
            <person name="Renault V."/>
            <person name="Bayer P.E."/>
            <person name="Golicz A.A."/>
            <person name="Manoli S."/>
            <person name="Lee T.H."/>
            <person name="Thi V.H."/>
            <person name="Chalabi S."/>
            <person name="Hu Q."/>
            <person name="Fan C."/>
            <person name="Tollenaere R."/>
            <person name="Lu Y."/>
            <person name="Battail C."/>
            <person name="Shen J."/>
            <person name="Sidebottom C.H."/>
            <person name="Wang X."/>
            <person name="Canaguier A."/>
            <person name="Chauveau A."/>
            <person name="Berard A."/>
            <person name="Deniot G."/>
            <person name="Guan M."/>
            <person name="Liu Z."/>
            <person name="Sun F."/>
            <person name="Lim Y.P."/>
            <person name="Lyons E."/>
            <person name="Town C.D."/>
            <person name="Bancroft I."/>
            <person name="Wang X."/>
            <person name="Meng J."/>
            <person name="Ma J."/>
            <person name="Pires J.C."/>
            <person name="King G.J."/>
            <person name="Brunel D."/>
            <person name="Delourme R."/>
            <person name="Renard M."/>
            <person name="Aury J.M."/>
            <person name="Adams K.L."/>
            <person name="Batley J."/>
            <person name="Snowdon R.J."/>
            <person name="Tost J."/>
            <person name="Edwards D."/>
            <person name="Zhou Y."/>
            <person name="Hua W."/>
            <person name="Sharpe A.G."/>
            <person name="Paterson A.H."/>
            <person name="Guan C."/>
            <person name="Wincker P."/>
        </authorList>
    </citation>
    <scope>NUCLEOTIDE SEQUENCE [LARGE SCALE GENOMIC DNA]</scope>
    <source>
        <strain evidence="3">cv. Darmor-bzh</strain>
    </source>
</reference>
<dbReference type="Gramene" id="CDY19691">
    <property type="protein sequence ID" value="CDY19691"/>
    <property type="gene ID" value="GSBRNA2T00009413001"/>
</dbReference>
<accession>A0A078G2Z5</accession>
<keyword evidence="3" id="KW-1185">Reference proteome</keyword>
<evidence type="ECO:0000313" key="2">
    <source>
        <dbReference type="EMBL" id="CDY19691.1"/>
    </source>
</evidence>
<gene>
    <name evidence="2" type="primary">BnaC09g29470D</name>
    <name evidence="2" type="ORF">GSBRNA2T00009413001</name>
</gene>
<organism evidence="2 3">
    <name type="scientific">Brassica napus</name>
    <name type="common">Rape</name>
    <dbReference type="NCBI Taxonomy" id="3708"/>
    <lineage>
        <taxon>Eukaryota</taxon>
        <taxon>Viridiplantae</taxon>
        <taxon>Streptophyta</taxon>
        <taxon>Embryophyta</taxon>
        <taxon>Tracheophyta</taxon>
        <taxon>Spermatophyta</taxon>
        <taxon>Magnoliopsida</taxon>
        <taxon>eudicotyledons</taxon>
        <taxon>Gunneridae</taxon>
        <taxon>Pentapetalae</taxon>
        <taxon>rosids</taxon>
        <taxon>malvids</taxon>
        <taxon>Brassicales</taxon>
        <taxon>Brassicaceae</taxon>
        <taxon>Brassiceae</taxon>
        <taxon>Brassica</taxon>
    </lineage>
</organism>
<sequence>MNPQSPPCHFPDLPRGGWYTND</sequence>
<evidence type="ECO:0000313" key="3">
    <source>
        <dbReference type="Proteomes" id="UP000028999"/>
    </source>
</evidence>
<protein>
    <submittedName>
        <fullName evidence="2">BnaC09g29470D protein</fullName>
    </submittedName>
</protein>
<proteinExistence type="predicted"/>
<dbReference type="Proteomes" id="UP000028999">
    <property type="component" value="Unassembled WGS sequence"/>
</dbReference>